<evidence type="ECO:0000256" key="3">
    <source>
        <dbReference type="ARBA" id="ARBA00023315"/>
    </source>
</evidence>
<comment type="caution">
    <text evidence="7">The sequence shown here is derived from an EMBL/GenBank/DDBJ whole genome shotgun (WGS) entry which is preliminary data.</text>
</comment>
<dbReference type="Proteomes" id="UP001628193">
    <property type="component" value="Unassembled WGS sequence"/>
</dbReference>
<dbReference type="InterPro" id="IPR016181">
    <property type="entry name" value="Acyl_CoA_acyltransferase"/>
</dbReference>
<feature type="domain" description="N-end aminoacyl transferase N-terminal" evidence="5">
    <location>
        <begin position="22"/>
        <end position="92"/>
    </location>
</feature>
<dbReference type="InterPro" id="IPR030700">
    <property type="entry name" value="N-end_Aminoacyl_Trfase"/>
</dbReference>
<evidence type="ECO:0000259" key="6">
    <source>
        <dbReference type="Pfam" id="PF04377"/>
    </source>
</evidence>
<dbReference type="PANTHER" id="PTHR21367">
    <property type="entry name" value="ARGININE-TRNA-PROTEIN TRANSFERASE 1"/>
    <property type="match status" value="1"/>
</dbReference>
<dbReference type="GO" id="GO:0016746">
    <property type="term" value="F:acyltransferase activity"/>
    <property type="evidence" value="ECO:0007669"/>
    <property type="project" value="UniProtKB-KW"/>
</dbReference>
<feature type="domain" description="N-end rule aminoacyl transferase C-terminal" evidence="6">
    <location>
        <begin position="112"/>
        <end position="233"/>
    </location>
</feature>
<sequence>MTEPLPIENGHRPLELILSPPHACGYLTGPVASTLYVNPEFPMEMERYDFLLATGFRRSGNLVYRPWCRECDACVPVRVRAREFVTTSSMRRVIRRNRDLVVQSGRPVFSDEHFALYRRYINSRHGDGPMADPELEEFMEFLHSDWCAVRFADFRVQRRLVLTAVYDVTNTSLSAVYTFFDPQEHPRGLGTLAILWEVELARQLGLDWVYLGYWIDDCPKMRYKSRYQPLEAYINRRWIPMPDARE</sequence>
<evidence type="ECO:0000313" key="7">
    <source>
        <dbReference type="EMBL" id="GAB0055733.1"/>
    </source>
</evidence>
<dbReference type="HAMAP" id="MF_00689">
    <property type="entry name" value="Bpt"/>
    <property type="match status" value="1"/>
</dbReference>
<keyword evidence="2 4" id="KW-0808">Transferase</keyword>
<keyword evidence="1 4" id="KW-0963">Cytoplasm</keyword>
<dbReference type="InterPro" id="IPR017138">
    <property type="entry name" value="Asp_Glu_LeuTrfase"/>
</dbReference>
<dbReference type="Pfam" id="PF04376">
    <property type="entry name" value="ATE_N"/>
    <property type="match status" value="1"/>
</dbReference>
<evidence type="ECO:0000256" key="2">
    <source>
        <dbReference type="ARBA" id="ARBA00022679"/>
    </source>
</evidence>
<comment type="similarity">
    <text evidence="4">Belongs to the R-transferase family. Bpt subfamily.</text>
</comment>
<proteinExistence type="inferred from homology"/>
<comment type="catalytic activity">
    <reaction evidence="4">
        <text>N-terminal L-glutamyl-[protein] + L-leucyl-tRNA(Leu) = N-terminal L-leucyl-L-glutamyl-[protein] + tRNA(Leu) + H(+)</text>
        <dbReference type="Rhea" id="RHEA:50412"/>
        <dbReference type="Rhea" id="RHEA-COMP:9613"/>
        <dbReference type="Rhea" id="RHEA-COMP:9622"/>
        <dbReference type="Rhea" id="RHEA-COMP:12664"/>
        <dbReference type="Rhea" id="RHEA-COMP:12668"/>
        <dbReference type="ChEBI" id="CHEBI:15378"/>
        <dbReference type="ChEBI" id="CHEBI:64721"/>
        <dbReference type="ChEBI" id="CHEBI:78442"/>
        <dbReference type="ChEBI" id="CHEBI:78494"/>
        <dbReference type="ChEBI" id="CHEBI:133041"/>
        <dbReference type="EC" id="2.3.2.29"/>
    </reaction>
</comment>
<gene>
    <name evidence="4 7" type="primary">bpt</name>
    <name evidence="7" type="ORF">SIID45300_00028</name>
</gene>
<dbReference type="PANTHER" id="PTHR21367:SF1">
    <property type="entry name" value="ARGINYL-TRNA--PROTEIN TRANSFERASE 1"/>
    <property type="match status" value="1"/>
</dbReference>
<dbReference type="InterPro" id="IPR007472">
    <property type="entry name" value="N-end_Aminoacyl_Trfase_C"/>
</dbReference>
<dbReference type="NCBIfam" id="NF002341">
    <property type="entry name" value="PRK01305.1-1"/>
    <property type="match status" value="1"/>
</dbReference>
<keyword evidence="3 4" id="KW-0012">Acyltransferase</keyword>
<dbReference type="Pfam" id="PF04377">
    <property type="entry name" value="ATE_C"/>
    <property type="match status" value="1"/>
</dbReference>
<organism evidence="7 8">
    <name type="scientific">Candidatus Magnetaquiglobus chichijimensis</name>
    <dbReference type="NCBI Taxonomy" id="3141448"/>
    <lineage>
        <taxon>Bacteria</taxon>
        <taxon>Pseudomonadati</taxon>
        <taxon>Pseudomonadota</taxon>
        <taxon>Magnetococcia</taxon>
        <taxon>Magnetococcales</taxon>
        <taxon>Candidatus Magnetaquicoccaceae</taxon>
        <taxon>Candidatus Magnetaquiglobus</taxon>
    </lineage>
</organism>
<accession>A0ABQ0C4C2</accession>
<comment type="subcellular location">
    <subcellularLocation>
        <location evidence="4">Cytoplasm</location>
    </subcellularLocation>
</comment>
<name>A0ABQ0C4C2_9PROT</name>
<dbReference type="RefSeq" id="WP_420903447.1">
    <property type="nucleotide sequence ID" value="NZ_BAAFGK010000001.1"/>
</dbReference>
<evidence type="ECO:0000256" key="1">
    <source>
        <dbReference type="ARBA" id="ARBA00022490"/>
    </source>
</evidence>
<evidence type="ECO:0000256" key="4">
    <source>
        <dbReference type="HAMAP-Rule" id="MF_00689"/>
    </source>
</evidence>
<comment type="catalytic activity">
    <reaction evidence="4">
        <text>N-terminal L-aspartyl-[protein] + L-leucyl-tRNA(Leu) = N-terminal L-leucyl-L-aspartyl-[protein] + tRNA(Leu) + H(+)</text>
        <dbReference type="Rhea" id="RHEA:50420"/>
        <dbReference type="Rhea" id="RHEA-COMP:9613"/>
        <dbReference type="Rhea" id="RHEA-COMP:9622"/>
        <dbReference type="Rhea" id="RHEA-COMP:12669"/>
        <dbReference type="Rhea" id="RHEA-COMP:12674"/>
        <dbReference type="ChEBI" id="CHEBI:15378"/>
        <dbReference type="ChEBI" id="CHEBI:64720"/>
        <dbReference type="ChEBI" id="CHEBI:78442"/>
        <dbReference type="ChEBI" id="CHEBI:78494"/>
        <dbReference type="ChEBI" id="CHEBI:133042"/>
        <dbReference type="EC" id="2.3.2.29"/>
    </reaction>
</comment>
<dbReference type="EC" id="2.3.2.29" evidence="4"/>
<evidence type="ECO:0000259" key="5">
    <source>
        <dbReference type="Pfam" id="PF04376"/>
    </source>
</evidence>
<comment type="function">
    <text evidence="4">Functions in the N-end rule pathway of protein degradation where it conjugates Leu from its aminoacyl-tRNA to the N-termini of proteins containing an N-terminal aspartate or glutamate.</text>
</comment>
<evidence type="ECO:0000313" key="8">
    <source>
        <dbReference type="Proteomes" id="UP001628193"/>
    </source>
</evidence>
<dbReference type="InterPro" id="IPR007471">
    <property type="entry name" value="N-end_Aminoacyl_Trfase_N"/>
</dbReference>
<dbReference type="NCBIfam" id="NF002342">
    <property type="entry name" value="PRK01305.1-3"/>
    <property type="match status" value="1"/>
</dbReference>
<keyword evidence="8" id="KW-1185">Reference proteome</keyword>
<dbReference type="EMBL" id="BAAFGK010000001">
    <property type="protein sequence ID" value="GAB0055733.1"/>
    <property type="molecule type" value="Genomic_DNA"/>
</dbReference>
<protein>
    <recommendedName>
        <fullName evidence="4">Aspartate/glutamate leucyltransferase</fullName>
        <ecNumber evidence="4">2.3.2.29</ecNumber>
    </recommendedName>
</protein>
<dbReference type="PIRSF" id="PIRSF037208">
    <property type="entry name" value="ATE_pro_prd"/>
    <property type="match status" value="1"/>
</dbReference>
<dbReference type="SUPFAM" id="SSF55729">
    <property type="entry name" value="Acyl-CoA N-acyltransferases (Nat)"/>
    <property type="match status" value="1"/>
</dbReference>
<dbReference type="NCBIfam" id="NF002346">
    <property type="entry name" value="PRK01305.2-3"/>
    <property type="match status" value="1"/>
</dbReference>
<reference evidence="7 8" key="1">
    <citation type="submission" date="2024-09" db="EMBL/GenBank/DDBJ databases">
        <title>Draft genome sequence of Candidatus Magnetaquicoccaceae bacterium FCR-1.</title>
        <authorList>
            <person name="Shimoshige H."/>
            <person name="Shimamura S."/>
            <person name="Taoka A."/>
            <person name="Kobayashi H."/>
            <person name="Maekawa T."/>
        </authorList>
    </citation>
    <scope>NUCLEOTIDE SEQUENCE [LARGE SCALE GENOMIC DNA]</scope>
    <source>
        <strain evidence="7 8">FCR-1</strain>
    </source>
</reference>